<proteinExistence type="predicted"/>
<evidence type="ECO:0000313" key="2">
    <source>
        <dbReference type="Proteomes" id="UP001244207"/>
    </source>
</evidence>
<evidence type="ECO:0000313" key="1">
    <source>
        <dbReference type="EMBL" id="KAK1730527.1"/>
    </source>
</evidence>
<comment type="caution">
    <text evidence="1">The sequence shown here is derived from an EMBL/GenBank/DDBJ whole genome shotgun (WGS) entry which is preliminary data.</text>
</comment>
<protein>
    <submittedName>
        <fullName evidence="1">Uncharacterized protein</fullName>
    </submittedName>
</protein>
<sequence>MVDLACRVELATSCCLWVLLRTSGRSIAFATNGQYRSFNPPTTSLGLTRRPYDSTAKFPGLQTETFRSDESHRHAQLSAPTCPVHHPQDSLSSQQVVSIRLSSQSASLRATPTGIATDVTCPHVIWPGASASSRGFCPMAPEDAKSTLIPPGPNTCPVMLLSREAPDESAVFYGCLLSARNALHCVLSTERKQKLVQGGRAIQTERVSRVLESTQTGIQFAEPRVAV</sequence>
<organism evidence="1 2">
    <name type="scientific">Glomerella acutata</name>
    <name type="common">Colletotrichum acutatum</name>
    <dbReference type="NCBI Taxonomy" id="27357"/>
    <lineage>
        <taxon>Eukaryota</taxon>
        <taxon>Fungi</taxon>
        <taxon>Dikarya</taxon>
        <taxon>Ascomycota</taxon>
        <taxon>Pezizomycotina</taxon>
        <taxon>Sordariomycetes</taxon>
        <taxon>Hypocreomycetidae</taxon>
        <taxon>Glomerellales</taxon>
        <taxon>Glomerellaceae</taxon>
        <taxon>Colletotrichum</taxon>
        <taxon>Colletotrichum acutatum species complex</taxon>
    </lineage>
</organism>
<dbReference type="Proteomes" id="UP001244207">
    <property type="component" value="Unassembled WGS sequence"/>
</dbReference>
<name>A0AAD8XNG4_GLOAC</name>
<gene>
    <name evidence="1" type="ORF">BDZ83DRAFT_373854</name>
</gene>
<reference evidence="1" key="1">
    <citation type="submission" date="2021-12" db="EMBL/GenBank/DDBJ databases">
        <title>Comparative genomics, transcriptomics and evolutionary studies reveal genomic signatures of adaptation to plant cell wall in hemibiotrophic fungi.</title>
        <authorList>
            <consortium name="DOE Joint Genome Institute"/>
            <person name="Baroncelli R."/>
            <person name="Diaz J.F."/>
            <person name="Benocci T."/>
            <person name="Peng M."/>
            <person name="Battaglia E."/>
            <person name="Haridas S."/>
            <person name="Andreopoulos W."/>
            <person name="Labutti K."/>
            <person name="Pangilinan J."/>
            <person name="Floch G.L."/>
            <person name="Makela M.R."/>
            <person name="Henrissat B."/>
            <person name="Grigoriev I.V."/>
            <person name="Crouch J.A."/>
            <person name="De Vries R.P."/>
            <person name="Sukno S.A."/>
            <person name="Thon M.R."/>
        </authorList>
    </citation>
    <scope>NUCLEOTIDE SEQUENCE</scope>
    <source>
        <strain evidence="1">CBS 112980</strain>
    </source>
</reference>
<dbReference type="EMBL" id="JAHMHS010000006">
    <property type="protein sequence ID" value="KAK1730527.1"/>
    <property type="molecule type" value="Genomic_DNA"/>
</dbReference>
<dbReference type="AlphaFoldDB" id="A0AAD8XNG4"/>
<dbReference type="GeneID" id="85386561"/>
<keyword evidence="2" id="KW-1185">Reference proteome</keyword>
<dbReference type="RefSeq" id="XP_060370582.1">
    <property type="nucleotide sequence ID" value="XM_060502662.1"/>
</dbReference>
<accession>A0AAD8XNG4</accession>